<dbReference type="Pfam" id="PF17173">
    <property type="entry name" value="DUF5129"/>
    <property type="match status" value="1"/>
</dbReference>
<sequence>MKATFTAALSIFAIATFILATSLPATALPTTSSQSLPHPSTQHAPATALPASHPALSAQATLSTQSTPSADHVTVTVWSDSPELTDEDEAFLTAETEKLDFPDQVTTVDYLLLAHNSEDFNEGMLNFAKEQRPDLLNDGATKWAPGHLIVAVGLEPRRNGIYCGDDACAALTLNRGPRLHNSLEAMKPSLRGGNLAGGLFAGAQATIDPETLIGNTPDDDRQQSWFSKITALPIGILVPIGVVWLIFKNSRKNRKRDRKLYETVTTGHAEIAPKLDEYDIRANSLRSDLADSELRHQWEEVRKQFLSIDSTLAKIPDNPSDKQLTKHGRDLYSANNSLSLMRNAMSNIDTLYDIENGDKATRIREAMRLREDFKEAALGTSNERFAEELTQLQARAKVLMDDPQQEGFVDAFTLLIADAAVVMKAIGAEELDGVTESAKHPKPTISADDWRPGVGYHGYTPYVVMSTWHSHDTASDNSWDTGDSSGVSVGYSTPGFSGGGGSSSW</sequence>
<feature type="domain" description="DUF5129" evidence="3">
    <location>
        <begin position="90"/>
        <end position="310"/>
    </location>
</feature>
<protein>
    <recommendedName>
        <fullName evidence="3">DUF5129 domain-containing protein</fullName>
    </recommendedName>
</protein>
<dbReference type="Proteomes" id="UP000016943">
    <property type="component" value="Chromosome"/>
</dbReference>
<accession>U3GZZ7</accession>
<evidence type="ECO:0000313" key="5">
    <source>
        <dbReference type="Proteomes" id="UP000016943"/>
    </source>
</evidence>
<dbReference type="AlphaFoldDB" id="U3GZZ7"/>
<reference evidence="4 5" key="1">
    <citation type="journal article" date="2013" name="Genome Announc.">
        <title>Whole-Genome Sequence of the Clinical Strain Corynebacterium argentoratense DSM 44202, Isolated from a Human Throat Specimen.</title>
        <authorList>
            <person name="Bomholt C."/>
            <person name="Glaub A."/>
            <person name="Gravermann K."/>
            <person name="Albersmeier A."/>
            <person name="Brinkrolf K."/>
            <person name="Ruckert C."/>
            <person name="Tauch A."/>
        </authorList>
    </citation>
    <scope>NUCLEOTIDE SEQUENCE [LARGE SCALE GENOMIC DNA]</scope>
    <source>
        <strain evidence="4">DSM 44202</strain>
    </source>
</reference>
<organism evidence="4 5">
    <name type="scientific">Corynebacterium argentoratense DSM 44202</name>
    <dbReference type="NCBI Taxonomy" id="1348662"/>
    <lineage>
        <taxon>Bacteria</taxon>
        <taxon>Bacillati</taxon>
        <taxon>Actinomycetota</taxon>
        <taxon>Actinomycetes</taxon>
        <taxon>Mycobacteriales</taxon>
        <taxon>Corynebacteriaceae</taxon>
        <taxon>Corynebacterium</taxon>
    </lineage>
</organism>
<dbReference type="eggNOG" id="ENOG50337I7">
    <property type="taxonomic scope" value="Bacteria"/>
</dbReference>
<proteinExistence type="predicted"/>
<evidence type="ECO:0000313" key="4">
    <source>
        <dbReference type="EMBL" id="AGU15947.1"/>
    </source>
</evidence>
<evidence type="ECO:0000259" key="3">
    <source>
        <dbReference type="Pfam" id="PF17173"/>
    </source>
</evidence>
<keyword evidence="5" id="KW-1185">Reference proteome</keyword>
<evidence type="ECO:0000256" key="2">
    <source>
        <dbReference type="SAM" id="SignalP"/>
    </source>
</evidence>
<evidence type="ECO:0000256" key="1">
    <source>
        <dbReference type="SAM" id="Phobius"/>
    </source>
</evidence>
<keyword evidence="1" id="KW-0472">Membrane</keyword>
<dbReference type="InterPro" id="IPR033435">
    <property type="entry name" value="DUF5129"/>
</dbReference>
<feature type="chain" id="PRO_5004641921" description="DUF5129 domain-containing protein" evidence="2">
    <location>
        <begin position="28"/>
        <end position="505"/>
    </location>
</feature>
<keyword evidence="2" id="KW-0732">Signal</keyword>
<keyword evidence="1" id="KW-1133">Transmembrane helix</keyword>
<keyword evidence="1" id="KW-0812">Transmembrane</keyword>
<feature type="transmembrane region" description="Helical" evidence="1">
    <location>
        <begin position="225"/>
        <end position="247"/>
    </location>
</feature>
<dbReference type="HOGENOM" id="CLU_028326_0_0_11"/>
<dbReference type="EMBL" id="CP006365">
    <property type="protein sequence ID" value="AGU15947.1"/>
    <property type="molecule type" value="Genomic_DNA"/>
</dbReference>
<gene>
    <name evidence="4" type="ORF">CARG_09255</name>
</gene>
<dbReference type="PATRIC" id="fig|1348662.3.peg.1828"/>
<dbReference type="KEGG" id="caz:CARG_09255"/>
<name>U3GZZ7_9CORY</name>
<feature type="signal peptide" evidence="2">
    <location>
        <begin position="1"/>
        <end position="27"/>
    </location>
</feature>